<dbReference type="PANTHER" id="PTHR12363">
    <property type="entry name" value="TRANSPORTIN 3 AND IMPORTIN 13"/>
    <property type="match status" value="1"/>
</dbReference>
<dbReference type="Pfam" id="PF08389">
    <property type="entry name" value="Xpo1"/>
    <property type="match status" value="1"/>
</dbReference>
<dbReference type="SUPFAM" id="SSF48371">
    <property type="entry name" value="ARM repeat"/>
    <property type="match status" value="1"/>
</dbReference>
<evidence type="ECO:0000256" key="1">
    <source>
        <dbReference type="ARBA" id="ARBA00004123"/>
    </source>
</evidence>
<reference evidence="7 8" key="1">
    <citation type="journal article" date="2016" name="Mol. Biol. Evol.">
        <title>Comparative Genomics of Early-Diverging Mushroom-Forming Fungi Provides Insights into the Origins of Lignocellulose Decay Capabilities.</title>
        <authorList>
            <person name="Nagy L.G."/>
            <person name="Riley R."/>
            <person name="Tritt A."/>
            <person name="Adam C."/>
            <person name="Daum C."/>
            <person name="Floudas D."/>
            <person name="Sun H."/>
            <person name="Yadav J.S."/>
            <person name="Pangilinan J."/>
            <person name="Larsson K.H."/>
            <person name="Matsuura K."/>
            <person name="Barry K."/>
            <person name="Labutti K."/>
            <person name="Kuo R."/>
            <person name="Ohm R.A."/>
            <person name="Bhattacharya S.S."/>
            <person name="Shirouzu T."/>
            <person name="Yoshinaga Y."/>
            <person name="Martin F.M."/>
            <person name="Grigoriev I.V."/>
            <person name="Hibbett D.S."/>
        </authorList>
    </citation>
    <scope>NUCLEOTIDE SEQUENCE [LARGE SCALE GENOMIC DNA]</scope>
    <source>
        <strain evidence="7 8">L-15889</strain>
    </source>
</reference>
<dbReference type="AlphaFoldDB" id="A0A165PS79"/>
<comment type="similarity">
    <text evidence="2">Belongs to the importin beta family.</text>
</comment>
<keyword evidence="5" id="KW-0539">Nucleus</keyword>
<keyword evidence="3" id="KW-0813">Transport</keyword>
<feature type="domain" description="Exportin-1/Importin-beta-like" evidence="6">
    <location>
        <begin position="111"/>
        <end position="242"/>
    </location>
</feature>
<keyword evidence="8" id="KW-1185">Reference proteome</keyword>
<name>A0A165PS79_9APHY</name>
<dbReference type="PANTHER" id="PTHR12363:SF33">
    <property type="entry name" value="IMPORTIN-13"/>
    <property type="match status" value="1"/>
</dbReference>
<accession>A0A165PS79</accession>
<evidence type="ECO:0000313" key="7">
    <source>
        <dbReference type="EMBL" id="KZT68569.1"/>
    </source>
</evidence>
<evidence type="ECO:0000256" key="5">
    <source>
        <dbReference type="ARBA" id="ARBA00023242"/>
    </source>
</evidence>
<dbReference type="OrthoDB" id="2016913at2759"/>
<evidence type="ECO:0000256" key="3">
    <source>
        <dbReference type="ARBA" id="ARBA00022448"/>
    </source>
</evidence>
<dbReference type="GO" id="GO:0005737">
    <property type="term" value="C:cytoplasm"/>
    <property type="evidence" value="ECO:0007669"/>
    <property type="project" value="TreeGrafter"/>
</dbReference>
<dbReference type="GO" id="GO:0005634">
    <property type="term" value="C:nucleus"/>
    <property type="evidence" value="ECO:0007669"/>
    <property type="project" value="UniProtKB-SubCell"/>
</dbReference>
<evidence type="ECO:0000313" key="8">
    <source>
        <dbReference type="Proteomes" id="UP000076727"/>
    </source>
</evidence>
<dbReference type="InterPro" id="IPR016024">
    <property type="entry name" value="ARM-type_fold"/>
</dbReference>
<gene>
    <name evidence="7" type="ORF">DAEQUDRAFT_671053</name>
</gene>
<protein>
    <submittedName>
        <fullName evidence="7">ARM repeat-containing protein</fullName>
    </submittedName>
</protein>
<dbReference type="EMBL" id="KV429065">
    <property type="protein sequence ID" value="KZT68569.1"/>
    <property type="molecule type" value="Genomic_DNA"/>
</dbReference>
<comment type="subcellular location">
    <subcellularLocation>
        <location evidence="1">Nucleus</location>
    </subcellularLocation>
</comment>
<dbReference type="InterPro" id="IPR051345">
    <property type="entry name" value="Importin_beta-like_NTR"/>
</dbReference>
<evidence type="ECO:0000256" key="4">
    <source>
        <dbReference type="ARBA" id="ARBA00022737"/>
    </source>
</evidence>
<dbReference type="InterPro" id="IPR013598">
    <property type="entry name" value="Exportin-1/Importin-b-like"/>
</dbReference>
<dbReference type="Gene3D" id="1.25.10.10">
    <property type="entry name" value="Leucine-rich Repeat Variant"/>
    <property type="match status" value="1"/>
</dbReference>
<organism evidence="7 8">
    <name type="scientific">Daedalea quercina L-15889</name>
    <dbReference type="NCBI Taxonomy" id="1314783"/>
    <lineage>
        <taxon>Eukaryota</taxon>
        <taxon>Fungi</taxon>
        <taxon>Dikarya</taxon>
        <taxon>Basidiomycota</taxon>
        <taxon>Agaricomycotina</taxon>
        <taxon>Agaricomycetes</taxon>
        <taxon>Polyporales</taxon>
        <taxon>Fomitopsis</taxon>
    </lineage>
</organism>
<dbReference type="STRING" id="1314783.A0A165PS79"/>
<dbReference type="GO" id="GO:0006606">
    <property type="term" value="P:protein import into nucleus"/>
    <property type="evidence" value="ECO:0007669"/>
    <property type="project" value="TreeGrafter"/>
</dbReference>
<dbReference type="InterPro" id="IPR040520">
    <property type="entry name" value="Importin_rep_3"/>
</dbReference>
<sequence length="1049" mass="115006">MASFIPILSPDDIQRAAELIQQAYAPQNHLSSGDQKRIQQELFEIQKRQEAWGLVIPFLDHSDPNVQFFGAHTAQVKIARDWASFPEEHAIQLRDMILDLTGRSMGGGKNKVILRKLYVAITSLALKLAPGNPSRWPDWLLSCINAMSGLGATNEQIMDFLAIVAEEVESADLLPASKIQVQSSLRSVVPIVAQAITSCIDLPQALGAPHQLSSALKCLQSWLPELPANDLTPLIPPLIELMSPTSTSPLEFDETAFVGASETLQELMSRSALAEGSANRTLTEPLLIWCHTYGGQLLEDTLNNGFVGSISHSFCKLLAALGDHSTLYLAANIASTLPPAPFPEPPPPVTYPAPSLPDKSQLVQTFLRLLLAYAALPGFYGVDEEESELTLGFWYLFQEALWNAEYEQEFEFGDSDVNAAPGTDKTEQAQWRVARIVYLELVQILRHKVVWPDAATLRTWNRDQRDKFQAYRRDVGDILINAYYILRDDVLAYYVTDILQRLSSRSPSDGWEDIEGTLHCVMAVQEAVPVEDNPHLARIFGPQILDRLPVAGSDRVRRTALLLIGSYASWFTTLPKDVSPSAPLLMNAVSYIAAALPDPVLCLPAANALRDLCDANRAALAPHIGAFGGLHASLTGIPDTEKAKVLQSIASVIQALPPLEEIPPIEAILNPVVAKLHEVLQSPTQLPEEARAIAIQQLVTVTGVAKGLTRTTDSLLIIDETPEAQEENKQMVQARDDPRMSRLREGLLAAIRRLVDFWTEDAIVSDGLSELIRAITALPTDLTLISLPAEPLLESVCVAAQKQLTAVWLSLTTMLIIQLDPPSLLPTTFKSVPTHEARQIALNVLGVLLQTCLSVLGQPEALESNPDIVQAFFGCMDTMAQHFVSTFYQLPPDLFNALMQCSVTSLGLQERYSLVGACTFIRTLIIRTCAEDELTEAKLMIAQTHGCSFMKAVLNGFAGVAPRSAAPNLIELLSTLTQRFPAESRQWMTEVLFADGFVQCRANAAAKEQLIRAVFGSRSMKRVRDAAQQFILVARGLEGTGFGYTSVTM</sequence>
<dbReference type="Proteomes" id="UP000076727">
    <property type="component" value="Unassembled WGS sequence"/>
</dbReference>
<dbReference type="InterPro" id="IPR011989">
    <property type="entry name" value="ARM-like"/>
</dbReference>
<evidence type="ECO:0000256" key="2">
    <source>
        <dbReference type="ARBA" id="ARBA00007991"/>
    </source>
</evidence>
<keyword evidence="4" id="KW-0677">Repeat</keyword>
<dbReference type="Pfam" id="PF18806">
    <property type="entry name" value="Importin_rep_3"/>
    <property type="match status" value="1"/>
</dbReference>
<evidence type="ECO:0000259" key="6">
    <source>
        <dbReference type="Pfam" id="PF08389"/>
    </source>
</evidence>
<proteinExistence type="inferred from homology"/>